<name>A0A345Y3I4_9NEIS</name>
<reference evidence="2 3" key="1">
    <citation type="submission" date="2018-07" db="EMBL/GenBank/DDBJ databases">
        <title>Crenobacter cavernae sp. nov., isolated from a karst cave.</title>
        <authorList>
            <person name="Zhu H."/>
        </authorList>
    </citation>
    <scope>NUCLEOTIDE SEQUENCE [LARGE SCALE GENOMIC DNA]</scope>
    <source>
        <strain evidence="2 3">K1W11S-77</strain>
    </source>
</reference>
<evidence type="ECO:0000256" key="1">
    <source>
        <dbReference type="SAM" id="SignalP"/>
    </source>
</evidence>
<organism evidence="2 3">
    <name type="scientific">Crenobacter cavernae</name>
    <dbReference type="NCBI Taxonomy" id="2290923"/>
    <lineage>
        <taxon>Bacteria</taxon>
        <taxon>Pseudomonadati</taxon>
        <taxon>Pseudomonadota</taxon>
        <taxon>Betaproteobacteria</taxon>
        <taxon>Neisseriales</taxon>
        <taxon>Neisseriaceae</taxon>
        <taxon>Crenobacter</taxon>
    </lineage>
</organism>
<protein>
    <recommendedName>
        <fullName evidence="4">Lipoprotein</fullName>
    </recommendedName>
</protein>
<evidence type="ECO:0000313" key="3">
    <source>
        <dbReference type="Proteomes" id="UP000254537"/>
    </source>
</evidence>
<feature type="chain" id="PRO_5016575963" description="Lipoprotein" evidence="1">
    <location>
        <begin position="25"/>
        <end position="178"/>
    </location>
</feature>
<dbReference type="EMBL" id="CP031337">
    <property type="protein sequence ID" value="AXK38486.1"/>
    <property type="molecule type" value="Genomic_DNA"/>
</dbReference>
<dbReference type="AlphaFoldDB" id="A0A345Y3I4"/>
<evidence type="ECO:0008006" key="4">
    <source>
        <dbReference type="Google" id="ProtNLM"/>
    </source>
</evidence>
<gene>
    <name evidence="2" type="ORF">DWG20_03060</name>
</gene>
<sequence length="178" mass="19470">MNGLQKIMAAAVFGALLSGCGVMHGLTAVYSDPTDGPRAQLRTMGKGIRIFPGSDMACFTDPNAGYANPAFAELRAHQDLGMPKPSYKLGYYNEHYIPAGVPVTLNTFYEGPAHMREACGVELTFIPEQGKTYQVGQDYRVSSRWVSCGLGVTEVWMDPDKGYQSKPVPRVPTRQCEK</sequence>
<evidence type="ECO:0000313" key="2">
    <source>
        <dbReference type="EMBL" id="AXK38486.1"/>
    </source>
</evidence>
<proteinExistence type="predicted"/>
<dbReference type="PROSITE" id="PS51257">
    <property type="entry name" value="PROKAR_LIPOPROTEIN"/>
    <property type="match status" value="1"/>
</dbReference>
<keyword evidence="1" id="KW-0732">Signal</keyword>
<dbReference type="Proteomes" id="UP000254537">
    <property type="component" value="Chromosome"/>
</dbReference>
<accession>A0A345Y3I4</accession>
<dbReference type="KEGG" id="ccah:DWG20_03060"/>
<feature type="signal peptide" evidence="1">
    <location>
        <begin position="1"/>
        <end position="24"/>
    </location>
</feature>
<dbReference type="RefSeq" id="WP_115432426.1">
    <property type="nucleotide sequence ID" value="NZ_CP031337.1"/>
</dbReference>